<dbReference type="RefSeq" id="WP_189487644.1">
    <property type="nucleotide sequence ID" value="NZ_BMZB01000004.1"/>
</dbReference>
<keyword evidence="2" id="KW-0812">Transmembrane</keyword>
<organism evidence="4 5">
    <name type="scientific">Asticcacaulis endophyticus</name>
    <dbReference type="NCBI Taxonomy" id="1395890"/>
    <lineage>
        <taxon>Bacteria</taxon>
        <taxon>Pseudomonadati</taxon>
        <taxon>Pseudomonadota</taxon>
        <taxon>Alphaproteobacteria</taxon>
        <taxon>Caulobacterales</taxon>
        <taxon>Caulobacteraceae</taxon>
        <taxon>Asticcacaulis</taxon>
    </lineage>
</organism>
<evidence type="ECO:0000313" key="5">
    <source>
        <dbReference type="Proteomes" id="UP000662572"/>
    </source>
</evidence>
<protein>
    <recommendedName>
        <fullName evidence="3">Ancillary SecYEG translocon subunit/Cell division coordinator CpoB TPR domain-containing protein</fullName>
    </recommendedName>
</protein>
<accession>A0A918QB69</accession>
<evidence type="ECO:0000313" key="4">
    <source>
        <dbReference type="EMBL" id="GGZ39766.1"/>
    </source>
</evidence>
<name>A0A918QB69_9CAUL</name>
<feature type="region of interest" description="Disordered" evidence="1">
    <location>
        <begin position="247"/>
        <end position="267"/>
    </location>
</feature>
<feature type="domain" description="Ancillary SecYEG translocon subunit/Cell division coordinator CpoB TPR" evidence="3">
    <location>
        <begin position="27"/>
        <end position="145"/>
    </location>
</feature>
<comment type="caution">
    <text evidence="4">The sequence shown here is derived from an EMBL/GenBank/DDBJ whole genome shotgun (WGS) entry which is preliminary data.</text>
</comment>
<gene>
    <name evidence="4" type="ORF">GCM10011273_28010</name>
</gene>
<sequence>MSDIFEEAEEGLRTEKWTSIAKKSAPWVGGGLGLALLAALGVWGFTHMQSKDAAKASETYAAGLEALQSGDKVKAAKDFDETVKTGADAYESMALTQLAAIALSDDKPADALAKLDEAAKVTGDPLLKDLASLKAAYIAFDEKATFADLEKRLMPLTKDGRPYQALAKEALAMAKIQNGDLKGARADLETLAITLGTPDGVKERAQQAVQAIDSGAADLARKIVALPKPSDEQLREQVMKLQAMQQAQMQAQMQAQAAAQGQAPAPQ</sequence>
<reference evidence="4" key="2">
    <citation type="submission" date="2020-09" db="EMBL/GenBank/DDBJ databases">
        <authorList>
            <person name="Sun Q."/>
            <person name="Kim S."/>
        </authorList>
    </citation>
    <scope>NUCLEOTIDE SEQUENCE</scope>
    <source>
        <strain evidence="4">KCTC 32296</strain>
    </source>
</reference>
<evidence type="ECO:0000256" key="2">
    <source>
        <dbReference type="SAM" id="Phobius"/>
    </source>
</evidence>
<dbReference type="Proteomes" id="UP000662572">
    <property type="component" value="Unassembled WGS sequence"/>
</dbReference>
<dbReference type="InterPro" id="IPR018704">
    <property type="entry name" value="SecYEG/CpoB_TPR"/>
</dbReference>
<dbReference type="AlphaFoldDB" id="A0A918QB69"/>
<reference evidence="4" key="1">
    <citation type="journal article" date="2014" name="Int. J. Syst. Evol. Microbiol.">
        <title>Complete genome sequence of Corynebacterium casei LMG S-19264T (=DSM 44701T), isolated from a smear-ripened cheese.</title>
        <authorList>
            <consortium name="US DOE Joint Genome Institute (JGI-PGF)"/>
            <person name="Walter F."/>
            <person name="Albersmeier A."/>
            <person name="Kalinowski J."/>
            <person name="Ruckert C."/>
        </authorList>
    </citation>
    <scope>NUCLEOTIDE SEQUENCE</scope>
    <source>
        <strain evidence="4">KCTC 32296</strain>
    </source>
</reference>
<proteinExistence type="predicted"/>
<evidence type="ECO:0000259" key="3">
    <source>
        <dbReference type="Pfam" id="PF09976"/>
    </source>
</evidence>
<evidence type="ECO:0000256" key="1">
    <source>
        <dbReference type="SAM" id="MobiDB-lite"/>
    </source>
</evidence>
<keyword evidence="2" id="KW-0472">Membrane</keyword>
<keyword evidence="2" id="KW-1133">Transmembrane helix</keyword>
<dbReference type="Pfam" id="PF09976">
    <property type="entry name" value="TPR_21"/>
    <property type="match status" value="1"/>
</dbReference>
<keyword evidence="5" id="KW-1185">Reference proteome</keyword>
<feature type="transmembrane region" description="Helical" evidence="2">
    <location>
        <begin position="25"/>
        <end position="45"/>
    </location>
</feature>
<dbReference type="EMBL" id="BMZB01000004">
    <property type="protein sequence ID" value="GGZ39766.1"/>
    <property type="molecule type" value="Genomic_DNA"/>
</dbReference>